<dbReference type="InterPro" id="IPR014001">
    <property type="entry name" value="Helicase_ATP-bd"/>
</dbReference>
<feature type="domain" description="Helicase C-terminal" evidence="15">
    <location>
        <begin position="486"/>
        <end position="652"/>
    </location>
</feature>
<comment type="caution">
    <text evidence="16">The sequence shown here is derived from an EMBL/GenBank/DDBJ whole genome shotgun (WGS) entry which is preliminary data.</text>
</comment>
<sequence length="926" mass="103422">MDSDSDSDGSHISATPPRDSSPSPQKIPLKFTTNHTHKPLNSLLQKKPYEKPSKILPKINEKPNSKPYKSPKNDSQNNPNFVSFSSSFSLPIKRPNCWNPEISTINSIRAGSCSFSNSSSFSKFNRSELNFDCSEKDPILQCGSGSKPEKEVKKPSNLIASGLGNGLVTNLLPTKRVKCGNEGNFVKLNINGHGRRFTFKNRNSNYSSSSKRNSYRRSKNRWKGKNGEKSNDVGDEEGLNFVNNGEKMSKNDAELVKNAVVDVRNEASEANLVKLLKLAHGYDSFREGQLEAIKMVLARKSTMLVLPTGAGKSLCYHLPAIVFPGITLVVSPLMALMIDQLKQLPSVVNGALLNSSQSFDEMSETLSLLKEGSIKVLFVSPERFLNEEFMSIISSCSLISLVVVDEAHCVSEWSHNFRPSYMRLRASVLRDKLNAQCVLAMTATATRKTLDAVMHALDIPSTNLVKTAQLRDNLQLSVSLSENNNKMKDLIALIKSSPYSELQSIIIYCKFQYETEKIGKWLCDNNVSAMSYHSGMLAKDRSRVQALFCSNKIRVVVATVAFGMGLDKSDVGAVIHFSLPESLEEYVQEIGRAGRDGTSSYCHLFFDDLVYFKLRSLMYSDGVDEYMVNKLLCQIFSSETGQKDETHSLIIESASRRFDMKEEVILTILTQLELGEVQYLHLLPQLKVTCSLNFHKTPSMELAAKDVVVAEILNKSDNKHGMHVFDIPSVANAIGLTTTELVNHLHNLKCSEEIRFEQKDPAYCYIIVNPPSDLCSLSTHITRWLSEIECCKVQKLDVMFNAAAFATKQCKRTDGCDGAQHTPCLQRKIQDYFNEDHRSDFPTTMNQTSRFLRADIKVFLQSNSSAKLTPRAVARIMHGIASPAYPSATWSKTHFWGRYTNVDFKMIMEAAKAELMNFVGKDGTAD</sequence>
<dbReference type="PROSITE" id="PS51192">
    <property type="entry name" value="HELICASE_ATP_BIND_1"/>
    <property type="match status" value="1"/>
</dbReference>
<dbReference type="EC" id="5.6.2.4" evidence="11"/>
<reference evidence="16" key="1">
    <citation type="submission" date="2024-03" db="EMBL/GenBank/DDBJ databases">
        <title>WGS assembly of Saponaria officinalis var. Norfolk2.</title>
        <authorList>
            <person name="Jenkins J."/>
            <person name="Shu S."/>
            <person name="Grimwood J."/>
            <person name="Barry K."/>
            <person name="Goodstein D."/>
            <person name="Schmutz J."/>
            <person name="Leebens-Mack J."/>
            <person name="Osbourn A."/>
        </authorList>
    </citation>
    <scope>NUCLEOTIDE SEQUENCE [LARGE SCALE GENOMIC DNA]</scope>
    <source>
        <strain evidence="16">JIC</strain>
    </source>
</reference>
<dbReference type="InterPro" id="IPR002464">
    <property type="entry name" value="DNA/RNA_helicase_DEAH_CS"/>
</dbReference>
<evidence type="ECO:0000256" key="2">
    <source>
        <dbReference type="ARBA" id="ARBA00005446"/>
    </source>
</evidence>
<dbReference type="GO" id="GO:0000724">
    <property type="term" value="P:double-strand break repair via homologous recombination"/>
    <property type="evidence" value="ECO:0007669"/>
    <property type="project" value="TreeGrafter"/>
</dbReference>
<evidence type="ECO:0000256" key="7">
    <source>
        <dbReference type="ARBA" id="ARBA00023125"/>
    </source>
</evidence>
<comment type="catalytic activity">
    <reaction evidence="10">
        <text>Couples ATP hydrolysis with the unwinding of duplex DNA by translocating in the 3'-5' direction.</text>
        <dbReference type="EC" id="5.6.2.4"/>
    </reaction>
</comment>
<evidence type="ECO:0000256" key="10">
    <source>
        <dbReference type="ARBA" id="ARBA00034617"/>
    </source>
</evidence>
<feature type="domain" description="Helicase ATP-binding" evidence="14">
    <location>
        <begin position="293"/>
        <end position="463"/>
    </location>
</feature>
<feature type="region of interest" description="Disordered" evidence="13">
    <location>
        <begin position="1"/>
        <end position="81"/>
    </location>
</feature>
<dbReference type="CDD" id="cd18794">
    <property type="entry name" value="SF2_C_RecQ"/>
    <property type="match status" value="1"/>
</dbReference>
<evidence type="ECO:0000259" key="15">
    <source>
        <dbReference type="PROSITE" id="PS51194"/>
    </source>
</evidence>
<evidence type="ECO:0000256" key="4">
    <source>
        <dbReference type="ARBA" id="ARBA00022801"/>
    </source>
</evidence>
<comment type="subcellular location">
    <subcellularLocation>
        <location evidence="1">Nucleus</location>
    </subcellularLocation>
</comment>
<feature type="compositionally biased region" description="Basic residues" evidence="13">
    <location>
        <begin position="213"/>
        <end position="224"/>
    </location>
</feature>
<evidence type="ECO:0000256" key="1">
    <source>
        <dbReference type="ARBA" id="ARBA00004123"/>
    </source>
</evidence>
<dbReference type="GO" id="GO:0043138">
    <property type="term" value="F:3'-5' DNA helicase activity"/>
    <property type="evidence" value="ECO:0007669"/>
    <property type="project" value="UniProtKB-EC"/>
</dbReference>
<keyword evidence="8" id="KW-0413">Isomerase</keyword>
<evidence type="ECO:0000256" key="3">
    <source>
        <dbReference type="ARBA" id="ARBA00022741"/>
    </source>
</evidence>
<organism evidence="16 17">
    <name type="scientific">Saponaria officinalis</name>
    <name type="common">Common soapwort</name>
    <name type="synonym">Lychnis saponaria</name>
    <dbReference type="NCBI Taxonomy" id="3572"/>
    <lineage>
        <taxon>Eukaryota</taxon>
        <taxon>Viridiplantae</taxon>
        <taxon>Streptophyta</taxon>
        <taxon>Embryophyta</taxon>
        <taxon>Tracheophyta</taxon>
        <taxon>Spermatophyta</taxon>
        <taxon>Magnoliopsida</taxon>
        <taxon>eudicotyledons</taxon>
        <taxon>Gunneridae</taxon>
        <taxon>Pentapetalae</taxon>
        <taxon>Caryophyllales</taxon>
        <taxon>Caryophyllaceae</taxon>
        <taxon>Caryophylleae</taxon>
        <taxon>Saponaria</taxon>
    </lineage>
</organism>
<protein>
    <recommendedName>
        <fullName evidence="11">DNA 3'-5' helicase</fullName>
        <ecNumber evidence="11">5.6.2.4</ecNumber>
    </recommendedName>
</protein>
<evidence type="ECO:0000313" key="16">
    <source>
        <dbReference type="EMBL" id="KAK9707518.1"/>
    </source>
</evidence>
<evidence type="ECO:0000256" key="11">
    <source>
        <dbReference type="ARBA" id="ARBA00034808"/>
    </source>
</evidence>
<dbReference type="InterPro" id="IPR027417">
    <property type="entry name" value="P-loop_NTPase"/>
</dbReference>
<keyword evidence="17" id="KW-1185">Reference proteome</keyword>
<feature type="compositionally biased region" description="Low complexity" evidence="13">
    <location>
        <begin position="200"/>
        <end position="212"/>
    </location>
</feature>
<dbReference type="GO" id="GO:0005524">
    <property type="term" value="F:ATP binding"/>
    <property type="evidence" value="ECO:0007669"/>
    <property type="project" value="UniProtKB-KW"/>
</dbReference>
<dbReference type="Pfam" id="PF00270">
    <property type="entry name" value="DEAD"/>
    <property type="match status" value="1"/>
</dbReference>
<keyword evidence="3" id="KW-0547">Nucleotide-binding</keyword>
<dbReference type="FunFam" id="3.40.50.300:FF:000772">
    <property type="entry name" value="ATP-dependent DNA helicase Q4"/>
    <property type="match status" value="1"/>
</dbReference>
<proteinExistence type="inferred from homology"/>
<dbReference type="AlphaFoldDB" id="A0AAW1JV18"/>
<evidence type="ECO:0000259" key="14">
    <source>
        <dbReference type="PROSITE" id="PS51192"/>
    </source>
</evidence>
<dbReference type="EMBL" id="JBDFQZ010000007">
    <property type="protein sequence ID" value="KAK9707518.1"/>
    <property type="molecule type" value="Genomic_DNA"/>
</dbReference>
<dbReference type="SUPFAM" id="SSF52540">
    <property type="entry name" value="P-loop containing nucleoside triphosphate hydrolases"/>
    <property type="match status" value="1"/>
</dbReference>
<dbReference type="PROSITE" id="PS00690">
    <property type="entry name" value="DEAH_ATP_HELICASE"/>
    <property type="match status" value="1"/>
</dbReference>
<feature type="compositionally biased region" description="Low complexity" evidence="13">
    <location>
        <begin position="65"/>
        <end position="81"/>
    </location>
</feature>
<keyword evidence="4" id="KW-0378">Hydrolase</keyword>
<dbReference type="GO" id="GO:0005737">
    <property type="term" value="C:cytoplasm"/>
    <property type="evidence" value="ECO:0007669"/>
    <property type="project" value="TreeGrafter"/>
</dbReference>
<dbReference type="GO" id="GO:0005634">
    <property type="term" value="C:nucleus"/>
    <property type="evidence" value="ECO:0007669"/>
    <property type="project" value="UniProtKB-SubCell"/>
</dbReference>
<evidence type="ECO:0000256" key="5">
    <source>
        <dbReference type="ARBA" id="ARBA00022806"/>
    </source>
</evidence>
<dbReference type="InterPro" id="IPR004589">
    <property type="entry name" value="DNA_helicase_ATP-dep_RecQ"/>
</dbReference>
<dbReference type="SMART" id="SM00490">
    <property type="entry name" value="HELICc"/>
    <property type="match status" value="1"/>
</dbReference>
<dbReference type="InterPro" id="IPR001650">
    <property type="entry name" value="Helicase_C-like"/>
</dbReference>
<dbReference type="GO" id="GO:0005694">
    <property type="term" value="C:chromosome"/>
    <property type="evidence" value="ECO:0007669"/>
    <property type="project" value="TreeGrafter"/>
</dbReference>
<evidence type="ECO:0000256" key="6">
    <source>
        <dbReference type="ARBA" id="ARBA00022840"/>
    </source>
</evidence>
<gene>
    <name evidence="16" type="ORF">RND81_07G202800</name>
</gene>
<evidence type="ECO:0000256" key="13">
    <source>
        <dbReference type="SAM" id="MobiDB-lite"/>
    </source>
</evidence>
<comment type="catalytic activity">
    <reaction evidence="12">
        <text>ATP + H2O = ADP + phosphate + H(+)</text>
        <dbReference type="Rhea" id="RHEA:13065"/>
        <dbReference type="ChEBI" id="CHEBI:15377"/>
        <dbReference type="ChEBI" id="CHEBI:15378"/>
        <dbReference type="ChEBI" id="CHEBI:30616"/>
        <dbReference type="ChEBI" id="CHEBI:43474"/>
        <dbReference type="ChEBI" id="CHEBI:456216"/>
    </reaction>
</comment>
<feature type="compositionally biased region" description="Basic and acidic residues" evidence="13">
    <location>
        <begin position="47"/>
        <end position="64"/>
    </location>
</feature>
<dbReference type="NCBIfam" id="TIGR00614">
    <property type="entry name" value="recQ_fam"/>
    <property type="match status" value="1"/>
</dbReference>
<dbReference type="Gene3D" id="3.40.50.300">
    <property type="entry name" value="P-loop containing nucleotide triphosphate hydrolases"/>
    <property type="match status" value="2"/>
</dbReference>
<accession>A0AAW1JV18</accession>
<comment type="similarity">
    <text evidence="2">Belongs to the helicase family. RecQ subfamily.</text>
</comment>
<dbReference type="SMART" id="SM00487">
    <property type="entry name" value="DEXDc"/>
    <property type="match status" value="1"/>
</dbReference>
<dbReference type="CDD" id="cd18018">
    <property type="entry name" value="DEXHc_RecQ4-like"/>
    <property type="match status" value="1"/>
</dbReference>
<evidence type="ECO:0000256" key="12">
    <source>
        <dbReference type="ARBA" id="ARBA00049360"/>
    </source>
</evidence>
<dbReference type="GO" id="GO:0016787">
    <property type="term" value="F:hydrolase activity"/>
    <property type="evidence" value="ECO:0007669"/>
    <property type="project" value="UniProtKB-KW"/>
</dbReference>
<keyword evidence="7" id="KW-0238">DNA-binding</keyword>
<dbReference type="InterPro" id="IPR011545">
    <property type="entry name" value="DEAD/DEAH_box_helicase_dom"/>
</dbReference>
<dbReference type="Pfam" id="PF00271">
    <property type="entry name" value="Helicase_C"/>
    <property type="match status" value="1"/>
</dbReference>
<dbReference type="PROSITE" id="PS51194">
    <property type="entry name" value="HELICASE_CTER"/>
    <property type="match status" value="1"/>
</dbReference>
<evidence type="ECO:0000256" key="9">
    <source>
        <dbReference type="ARBA" id="ARBA00023242"/>
    </source>
</evidence>
<keyword evidence="9" id="KW-0539">Nucleus</keyword>
<dbReference type="FunFam" id="3.40.50.300:FF:001334">
    <property type="entry name" value="ATP-dependent DNA helicase Q-like 5"/>
    <property type="match status" value="1"/>
</dbReference>
<evidence type="ECO:0000313" key="17">
    <source>
        <dbReference type="Proteomes" id="UP001443914"/>
    </source>
</evidence>
<feature type="region of interest" description="Disordered" evidence="13">
    <location>
        <begin position="199"/>
        <end position="244"/>
    </location>
</feature>
<dbReference type="PANTHER" id="PTHR13710:SF108">
    <property type="entry name" value="ATP-DEPENDENT DNA HELICASE Q4"/>
    <property type="match status" value="1"/>
</dbReference>
<dbReference type="GO" id="GO:0009378">
    <property type="term" value="F:four-way junction helicase activity"/>
    <property type="evidence" value="ECO:0007669"/>
    <property type="project" value="TreeGrafter"/>
</dbReference>
<keyword evidence="5" id="KW-0347">Helicase</keyword>
<evidence type="ECO:0000256" key="8">
    <source>
        <dbReference type="ARBA" id="ARBA00023235"/>
    </source>
</evidence>
<dbReference type="GO" id="GO:0003677">
    <property type="term" value="F:DNA binding"/>
    <property type="evidence" value="ECO:0007669"/>
    <property type="project" value="UniProtKB-KW"/>
</dbReference>
<dbReference type="PANTHER" id="PTHR13710">
    <property type="entry name" value="DNA HELICASE RECQ FAMILY MEMBER"/>
    <property type="match status" value="1"/>
</dbReference>
<name>A0AAW1JV18_SAPOF</name>
<keyword evidence="6" id="KW-0067">ATP-binding</keyword>
<dbReference type="Proteomes" id="UP001443914">
    <property type="component" value="Unassembled WGS sequence"/>
</dbReference>